<dbReference type="Gene3D" id="1.25.40.860">
    <property type="match status" value="2"/>
</dbReference>
<dbReference type="PANTHER" id="PTHR14005:SF0">
    <property type="entry name" value="EUKARYOTIC TRANSLATION INITIATION FACTOR 3 SUBUNIT A"/>
    <property type="match status" value="1"/>
</dbReference>
<dbReference type="GO" id="GO:0001732">
    <property type="term" value="P:formation of cytoplasmic translation initiation complex"/>
    <property type="evidence" value="ECO:0007669"/>
    <property type="project" value="TreeGrafter"/>
</dbReference>
<feature type="compositionally biased region" description="Gly residues" evidence="5">
    <location>
        <begin position="1024"/>
        <end position="1041"/>
    </location>
</feature>
<feature type="compositionally biased region" description="Basic and acidic residues" evidence="5">
    <location>
        <begin position="954"/>
        <end position="965"/>
    </location>
</feature>
<feature type="compositionally biased region" description="Basic and acidic residues" evidence="5">
    <location>
        <begin position="877"/>
        <end position="901"/>
    </location>
</feature>
<dbReference type="InterPro" id="IPR027512">
    <property type="entry name" value="EIF3A"/>
</dbReference>
<evidence type="ECO:0000256" key="3">
    <source>
        <dbReference type="ARBA" id="ARBA00022884"/>
    </source>
</evidence>
<dbReference type="EMBL" id="BEYU01000108">
    <property type="protein sequence ID" value="GBG31832.1"/>
    <property type="molecule type" value="Genomic_DNA"/>
</dbReference>
<dbReference type="PANTHER" id="PTHR14005">
    <property type="entry name" value="EUKARYOTIC TRANSLATION INITIATION FACTOR 3, THETA SUBUNIT"/>
    <property type="match status" value="1"/>
</dbReference>
<feature type="compositionally biased region" description="Basic and acidic residues" evidence="5">
    <location>
        <begin position="773"/>
        <end position="801"/>
    </location>
</feature>
<gene>
    <name evidence="7" type="ORF">FCC1311_080572</name>
</gene>
<name>A0A2R5GLQ4_9STRA</name>
<dbReference type="GO" id="GO:0071541">
    <property type="term" value="C:eukaryotic translation initiation factor 3 complex, eIF3m"/>
    <property type="evidence" value="ECO:0007669"/>
    <property type="project" value="TreeGrafter"/>
</dbReference>
<sequence length="1078" mass="123019">MSWYVVKPENVLKRADEFIAVGKKKQALEVLYEFLSLRRNRQWQPAHIQVMERFMDLCVDSRNNFMAKEGLHQYRNLCQVQAPQSLETVIEYMLNLAEKRVKEMSAVCDRKTVDDVEDLENDKTPESILLESVSSEQNKERTEREVLVPWLRFMWESYRSTLEILRGNHKLANVYQRTALRTMKFCVEYSRKVEFRKLCDTMRNHTNRTRDRDGPAPPEALELQLATRFEQLKVASQLKLWNEGFRTIEDIHSIFMKTEQRPSSQLEATYYQKLTDLFLVAENYLFHAYAYRAYFQISVEKNKSLTPEESATMASCVLLAAMSIPLKNAKAGTTYGSKSVEKQKNNKLAVLLGFETTTDREALMKELVDDGILELVTPETRVLFLQLERSFAPLKLAAKAGPILNKFKADERLQHYVEPLEQLLIVRVISQLAQVYYSVRLEYLQKMMEPLNQPWMSIESYLIKAIKTRQIEAHSLTLDHTAGCIRFGEDIMEEQRTQWVLTDMARGLKSICAELEPKGKAKLYAEARAARAKTVLEHLSQTHQEVLRRRDIISKRKDDHDREQHARKVDVERRRKEAEAARKKAEAMRLQKHKDARAQKELDALEEEKKQFELKQRLIDEGVDVSQLSKNMTSEEQEKLIEETRKKALDESIETEKKLIAAAKRLDTRVRALREKEIPKLKKLYEERLVKDEEDHKKGFAALKAKSLDEHKKNLENKATYAHMQKARKEFEDKLMARWNEEYEADRQERWEECDRRLKLAKLDRARKTRAKASKEIEMRKAEAERVERERQKQERLREEQEREEQEREEQERQEREERMRSEREQYGGDRMNDGPSRRPMMDDAPPTDRPPMRYEDDGGRFGMAQARGGDDGPFGGERRGFGGDRGGDDGPFGGERRGFGGDRGGGRFGGDRGGEDGPFGGDRRGFGGDRGGFGGGRGGFSGGRGGGAFGERGGGERAGYEGERGGFGGGRGGFGGERGERGGFGGGRGGFSERPGSSAFGGGRSNYGERNFGGEGGERSERGFGGGRGGFGNSERGGFGNSERGGFSDRRGGFNGGDRGSERTFGRSGGADSGRWR</sequence>
<dbReference type="Pfam" id="PF01399">
    <property type="entry name" value="PCI"/>
    <property type="match status" value="1"/>
</dbReference>
<feature type="compositionally biased region" description="Gly residues" evidence="5">
    <location>
        <begin position="1000"/>
        <end position="1016"/>
    </location>
</feature>
<proteinExistence type="predicted"/>
<dbReference type="GO" id="GO:0003743">
    <property type="term" value="F:translation initiation factor activity"/>
    <property type="evidence" value="ECO:0007669"/>
    <property type="project" value="UniProtKB-KW"/>
</dbReference>
<evidence type="ECO:0000256" key="5">
    <source>
        <dbReference type="SAM" id="MobiDB-lite"/>
    </source>
</evidence>
<dbReference type="GO" id="GO:0071540">
    <property type="term" value="C:eukaryotic translation initiation factor 3 complex, eIF3e"/>
    <property type="evidence" value="ECO:0007669"/>
    <property type="project" value="TreeGrafter"/>
</dbReference>
<dbReference type="SMART" id="SM00088">
    <property type="entry name" value="PINT"/>
    <property type="match status" value="1"/>
</dbReference>
<feature type="region of interest" description="Disordered" evidence="5">
    <location>
        <begin position="556"/>
        <end position="595"/>
    </location>
</feature>
<keyword evidence="2 7" id="KW-0396">Initiation factor</keyword>
<comment type="caution">
    <text evidence="7">The sequence shown here is derived from an EMBL/GenBank/DDBJ whole genome shotgun (WGS) entry which is preliminary data.</text>
</comment>
<reference evidence="7 8" key="1">
    <citation type="submission" date="2017-12" db="EMBL/GenBank/DDBJ databases">
        <title>Sequencing, de novo assembly and annotation of complete genome of a new Thraustochytrid species, strain FCC1311.</title>
        <authorList>
            <person name="Sedici K."/>
            <person name="Godart F."/>
            <person name="Aiese Cigliano R."/>
            <person name="Sanseverino W."/>
            <person name="Barakat M."/>
            <person name="Ortet P."/>
            <person name="Marechal E."/>
            <person name="Cagnac O."/>
            <person name="Amato A."/>
        </authorList>
    </citation>
    <scope>NUCLEOTIDE SEQUENCE [LARGE SCALE GENOMIC DNA]</scope>
</reference>
<accession>A0A2R5GLQ4</accession>
<keyword evidence="1" id="KW-0963">Cytoplasm</keyword>
<dbReference type="FunCoup" id="A0A2R5GLQ4">
    <property type="interactions" value="329"/>
</dbReference>
<feature type="domain" description="PCI" evidence="6">
    <location>
        <begin position="310"/>
        <end position="492"/>
    </location>
</feature>
<keyword evidence="3" id="KW-0694">RNA-binding</keyword>
<dbReference type="AlphaFoldDB" id="A0A2R5GLQ4"/>
<dbReference type="PROSITE" id="PS50250">
    <property type="entry name" value="PCI"/>
    <property type="match status" value="1"/>
</dbReference>
<feature type="compositionally biased region" description="Gly residues" evidence="5">
    <location>
        <begin position="1068"/>
        <end position="1078"/>
    </location>
</feature>
<dbReference type="OrthoDB" id="18884at2759"/>
<keyword evidence="4" id="KW-0648">Protein biosynthesis</keyword>
<dbReference type="Pfam" id="PF22591">
    <property type="entry name" value="eIF3a_PCI_TPR-like"/>
    <property type="match status" value="1"/>
</dbReference>
<feature type="compositionally biased region" description="Gly residues" evidence="5">
    <location>
        <begin position="929"/>
        <end position="953"/>
    </location>
</feature>
<evidence type="ECO:0000313" key="8">
    <source>
        <dbReference type="Proteomes" id="UP000241890"/>
    </source>
</evidence>
<feature type="compositionally biased region" description="Basic and acidic residues" evidence="5">
    <location>
        <begin position="910"/>
        <end position="928"/>
    </location>
</feature>
<dbReference type="GO" id="GO:0002188">
    <property type="term" value="P:translation reinitiation"/>
    <property type="evidence" value="ECO:0007669"/>
    <property type="project" value="TreeGrafter"/>
</dbReference>
<feature type="region of interest" description="Disordered" evidence="5">
    <location>
        <begin position="762"/>
        <end position="1078"/>
    </location>
</feature>
<dbReference type="Proteomes" id="UP000241890">
    <property type="component" value="Unassembled WGS sequence"/>
</dbReference>
<organism evidence="7 8">
    <name type="scientific">Hondaea fermentalgiana</name>
    <dbReference type="NCBI Taxonomy" id="2315210"/>
    <lineage>
        <taxon>Eukaryota</taxon>
        <taxon>Sar</taxon>
        <taxon>Stramenopiles</taxon>
        <taxon>Bigyra</taxon>
        <taxon>Labyrinthulomycetes</taxon>
        <taxon>Thraustochytrida</taxon>
        <taxon>Thraustochytriidae</taxon>
        <taxon>Hondaea</taxon>
    </lineage>
</organism>
<feature type="compositionally biased region" description="Gly residues" evidence="5">
    <location>
        <begin position="966"/>
        <end position="991"/>
    </location>
</feature>
<feature type="compositionally biased region" description="Basic and acidic residues" evidence="5">
    <location>
        <begin position="851"/>
        <end position="860"/>
    </location>
</feature>
<evidence type="ECO:0000256" key="1">
    <source>
        <dbReference type="ARBA" id="ARBA00022490"/>
    </source>
</evidence>
<evidence type="ECO:0000259" key="6">
    <source>
        <dbReference type="PROSITE" id="PS50250"/>
    </source>
</evidence>
<feature type="compositionally biased region" description="Basic and acidic residues" evidence="5">
    <location>
        <begin position="810"/>
        <end position="842"/>
    </location>
</feature>
<dbReference type="InterPro" id="IPR054711">
    <property type="entry name" value="eIF3a_PCI_TPR-like"/>
</dbReference>
<protein>
    <submittedName>
        <fullName evidence="7">Eukaryotic translation initiation factor 3 subunit A</fullName>
    </submittedName>
</protein>
<evidence type="ECO:0000256" key="2">
    <source>
        <dbReference type="ARBA" id="ARBA00022540"/>
    </source>
</evidence>
<evidence type="ECO:0000256" key="4">
    <source>
        <dbReference type="ARBA" id="ARBA00022917"/>
    </source>
</evidence>
<keyword evidence="8" id="KW-1185">Reference proteome</keyword>
<dbReference type="GO" id="GO:0003729">
    <property type="term" value="F:mRNA binding"/>
    <property type="evidence" value="ECO:0007669"/>
    <property type="project" value="TreeGrafter"/>
</dbReference>
<evidence type="ECO:0000313" key="7">
    <source>
        <dbReference type="EMBL" id="GBG31832.1"/>
    </source>
</evidence>
<dbReference type="InParanoid" id="A0A2R5GLQ4"/>
<dbReference type="GO" id="GO:0043614">
    <property type="term" value="C:multi-eIF complex"/>
    <property type="evidence" value="ECO:0007669"/>
    <property type="project" value="TreeGrafter"/>
</dbReference>
<dbReference type="Gene3D" id="4.10.860.10">
    <property type="entry name" value="UVR domain"/>
    <property type="match status" value="1"/>
</dbReference>
<feature type="compositionally biased region" description="Basic and acidic residues" evidence="5">
    <location>
        <begin position="556"/>
        <end position="589"/>
    </location>
</feature>
<dbReference type="InterPro" id="IPR000717">
    <property type="entry name" value="PCI_dom"/>
</dbReference>